<name>A0AAV7JFZ6_9METZ</name>
<dbReference type="AlphaFoldDB" id="A0AAV7JFZ6"/>
<feature type="compositionally biased region" description="Basic residues" evidence="1">
    <location>
        <begin position="14"/>
        <end position="27"/>
    </location>
</feature>
<protein>
    <submittedName>
        <fullName evidence="2">Uncharacterized protein</fullName>
    </submittedName>
</protein>
<proteinExistence type="predicted"/>
<dbReference type="Proteomes" id="UP001165289">
    <property type="component" value="Unassembled WGS sequence"/>
</dbReference>
<evidence type="ECO:0000313" key="3">
    <source>
        <dbReference type="Proteomes" id="UP001165289"/>
    </source>
</evidence>
<comment type="caution">
    <text evidence="2">The sequence shown here is derived from an EMBL/GenBank/DDBJ whole genome shotgun (WGS) entry which is preliminary data.</text>
</comment>
<accession>A0AAV7JFZ6</accession>
<sequence length="117" mass="13337">MQQKTLQNLVLTSVKHKSTIPTRKKSKLTPPLKPTQSQDVQPEKDEYMTQLIDTILNDQSLLDKLVNYINQSLDTPNDTDTNTQDQMRPSDIAENVIRLTESDPEFGGLLWHDNSNS</sequence>
<feature type="region of interest" description="Disordered" evidence="1">
    <location>
        <begin position="1"/>
        <end position="44"/>
    </location>
</feature>
<evidence type="ECO:0000313" key="2">
    <source>
        <dbReference type="EMBL" id="KAI6647321.1"/>
    </source>
</evidence>
<gene>
    <name evidence="2" type="ORF">LOD99_12318</name>
</gene>
<keyword evidence="3" id="KW-1185">Reference proteome</keyword>
<evidence type="ECO:0000256" key="1">
    <source>
        <dbReference type="SAM" id="MobiDB-lite"/>
    </source>
</evidence>
<organism evidence="2 3">
    <name type="scientific">Oopsacas minuta</name>
    <dbReference type="NCBI Taxonomy" id="111878"/>
    <lineage>
        <taxon>Eukaryota</taxon>
        <taxon>Metazoa</taxon>
        <taxon>Porifera</taxon>
        <taxon>Hexactinellida</taxon>
        <taxon>Hexasterophora</taxon>
        <taxon>Lyssacinosida</taxon>
        <taxon>Leucopsacidae</taxon>
        <taxon>Oopsacas</taxon>
    </lineage>
</organism>
<feature type="compositionally biased region" description="Polar residues" evidence="1">
    <location>
        <begin position="1"/>
        <end position="11"/>
    </location>
</feature>
<reference evidence="2 3" key="1">
    <citation type="journal article" date="2023" name="BMC Biol.">
        <title>The compact genome of the sponge Oopsacas minuta (Hexactinellida) is lacking key metazoan core genes.</title>
        <authorList>
            <person name="Santini S."/>
            <person name="Schenkelaars Q."/>
            <person name="Jourda C."/>
            <person name="Duchesne M."/>
            <person name="Belahbib H."/>
            <person name="Rocher C."/>
            <person name="Selva M."/>
            <person name="Riesgo A."/>
            <person name="Vervoort M."/>
            <person name="Leys S.P."/>
            <person name="Kodjabachian L."/>
            <person name="Le Bivic A."/>
            <person name="Borchiellini C."/>
            <person name="Claverie J.M."/>
            <person name="Renard E."/>
        </authorList>
    </citation>
    <scope>NUCLEOTIDE SEQUENCE [LARGE SCALE GENOMIC DNA]</scope>
    <source>
        <strain evidence="2">SPO-2</strain>
    </source>
</reference>
<dbReference type="EMBL" id="JAKMXF010000343">
    <property type="protein sequence ID" value="KAI6647321.1"/>
    <property type="molecule type" value="Genomic_DNA"/>
</dbReference>